<dbReference type="AlphaFoldDB" id="A0A645GTY0"/>
<proteinExistence type="predicted"/>
<dbReference type="EMBL" id="VSSQ01081393">
    <property type="protein sequence ID" value="MPN30321.1"/>
    <property type="molecule type" value="Genomic_DNA"/>
</dbReference>
<organism evidence="1">
    <name type="scientific">bioreactor metagenome</name>
    <dbReference type="NCBI Taxonomy" id="1076179"/>
    <lineage>
        <taxon>unclassified sequences</taxon>
        <taxon>metagenomes</taxon>
        <taxon>ecological metagenomes</taxon>
    </lineage>
</organism>
<evidence type="ECO:0000313" key="1">
    <source>
        <dbReference type="EMBL" id="MPN30321.1"/>
    </source>
</evidence>
<name>A0A645GTY0_9ZZZZ</name>
<sequence>MAWNGDQRHVDRPAHQVLVYDRIIPEQIVGVDLYVDAPARPRPNALGDLPHQLGGAVFLRELSREAQCDLGGRGGR</sequence>
<reference evidence="1" key="1">
    <citation type="submission" date="2019-08" db="EMBL/GenBank/DDBJ databases">
        <authorList>
            <person name="Kucharzyk K."/>
            <person name="Murdoch R.W."/>
            <person name="Higgins S."/>
            <person name="Loffler F."/>
        </authorList>
    </citation>
    <scope>NUCLEOTIDE SEQUENCE</scope>
</reference>
<accession>A0A645GTY0</accession>
<gene>
    <name evidence="1" type="ORF">SDC9_177792</name>
</gene>
<protein>
    <submittedName>
        <fullName evidence="1">Uncharacterized protein</fullName>
    </submittedName>
</protein>
<comment type="caution">
    <text evidence="1">The sequence shown here is derived from an EMBL/GenBank/DDBJ whole genome shotgun (WGS) entry which is preliminary data.</text>
</comment>